<evidence type="ECO:0000313" key="2">
    <source>
        <dbReference type="EMBL" id="KAF7801447.1"/>
    </source>
</evidence>
<name>A0A834SDM8_9FABA</name>
<evidence type="ECO:0000256" key="1">
    <source>
        <dbReference type="SAM" id="MobiDB-lite"/>
    </source>
</evidence>
<feature type="region of interest" description="Disordered" evidence="1">
    <location>
        <begin position="45"/>
        <end position="66"/>
    </location>
</feature>
<sequence length="66" mass="7249">MASLILLFSEIVRNPELDAANLLAAYPSSSCAAVAGKSVRNLKQKSKMSEEKEVMENPLESRLKKI</sequence>
<keyword evidence="3" id="KW-1185">Reference proteome</keyword>
<organism evidence="2 3">
    <name type="scientific">Senna tora</name>
    <dbReference type="NCBI Taxonomy" id="362788"/>
    <lineage>
        <taxon>Eukaryota</taxon>
        <taxon>Viridiplantae</taxon>
        <taxon>Streptophyta</taxon>
        <taxon>Embryophyta</taxon>
        <taxon>Tracheophyta</taxon>
        <taxon>Spermatophyta</taxon>
        <taxon>Magnoliopsida</taxon>
        <taxon>eudicotyledons</taxon>
        <taxon>Gunneridae</taxon>
        <taxon>Pentapetalae</taxon>
        <taxon>rosids</taxon>
        <taxon>fabids</taxon>
        <taxon>Fabales</taxon>
        <taxon>Fabaceae</taxon>
        <taxon>Caesalpinioideae</taxon>
        <taxon>Cassia clade</taxon>
        <taxon>Senna</taxon>
    </lineage>
</organism>
<protein>
    <submittedName>
        <fullName evidence="2">Uncharacterized protein</fullName>
    </submittedName>
</protein>
<dbReference type="AlphaFoldDB" id="A0A834SDM8"/>
<evidence type="ECO:0000313" key="3">
    <source>
        <dbReference type="Proteomes" id="UP000634136"/>
    </source>
</evidence>
<feature type="compositionally biased region" description="Basic and acidic residues" evidence="1">
    <location>
        <begin position="47"/>
        <end position="66"/>
    </location>
</feature>
<dbReference type="EMBL" id="JAAIUW010000013">
    <property type="protein sequence ID" value="KAF7801447.1"/>
    <property type="molecule type" value="Genomic_DNA"/>
</dbReference>
<reference evidence="2" key="1">
    <citation type="submission" date="2020-09" db="EMBL/GenBank/DDBJ databases">
        <title>Genome-Enabled Discovery of Anthraquinone Biosynthesis in Senna tora.</title>
        <authorList>
            <person name="Kang S.-H."/>
            <person name="Pandey R.P."/>
            <person name="Lee C.-M."/>
            <person name="Sim J.-S."/>
            <person name="Jeong J.-T."/>
            <person name="Choi B.-S."/>
            <person name="Jung M."/>
            <person name="Ginzburg D."/>
            <person name="Zhao K."/>
            <person name="Won S.Y."/>
            <person name="Oh T.-J."/>
            <person name="Yu Y."/>
            <person name="Kim N.-H."/>
            <person name="Lee O.R."/>
            <person name="Lee T.-H."/>
            <person name="Bashyal P."/>
            <person name="Kim T.-S."/>
            <person name="Lee W.-H."/>
            <person name="Kawkins C."/>
            <person name="Kim C.-K."/>
            <person name="Kim J.S."/>
            <person name="Ahn B.O."/>
            <person name="Rhee S.Y."/>
            <person name="Sohng J.K."/>
        </authorList>
    </citation>
    <scope>NUCLEOTIDE SEQUENCE</scope>
    <source>
        <tissue evidence="2">Leaf</tissue>
    </source>
</reference>
<gene>
    <name evidence="2" type="ORF">G2W53_040558</name>
</gene>
<comment type="caution">
    <text evidence="2">The sequence shown here is derived from an EMBL/GenBank/DDBJ whole genome shotgun (WGS) entry which is preliminary data.</text>
</comment>
<proteinExistence type="predicted"/>
<dbReference type="Proteomes" id="UP000634136">
    <property type="component" value="Unassembled WGS sequence"/>
</dbReference>
<dbReference type="OrthoDB" id="1413948at2759"/>
<accession>A0A834SDM8</accession>